<reference evidence="2" key="2">
    <citation type="journal article" date="2024" name="Plant">
        <title>Genomic evolution and insights into agronomic trait innovations of Sesamum species.</title>
        <authorList>
            <person name="Miao H."/>
            <person name="Wang L."/>
            <person name="Qu L."/>
            <person name="Liu H."/>
            <person name="Sun Y."/>
            <person name="Le M."/>
            <person name="Wang Q."/>
            <person name="Wei S."/>
            <person name="Zheng Y."/>
            <person name="Lin W."/>
            <person name="Duan Y."/>
            <person name="Cao H."/>
            <person name="Xiong S."/>
            <person name="Wang X."/>
            <person name="Wei L."/>
            <person name="Li C."/>
            <person name="Ma Q."/>
            <person name="Ju M."/>
            <person name="Zhao R."/>
            <person name="Li G."/>
            <person name="Mu C."/>
            <person name="Tian Q."/>
            <person name="Mei H."/>
            <person name="Zhang T."/>
            <person name="Gao T."/>
            <person name="Zhang H."/>
        </authorList>
    </citation>
    <scope>NUCLEOTIDE SEQUENCE</scope>
    <source>
        <strain evidence="2">3651</strain>
    </source>
</reference>
<name>A0AAE1YEG3_9LAMI</name>
<reference evidence="2" key="1">
    <citation type="submission" date="2020-06" db="EMBL/GenBank/DDBJ databases">
        <authorList>
            <person name="Li T."/>
            <person name="Hu X."/>
            <person name="Zhang T."/>
            <person name="Song X."/>
            <person name="Zhang H."/>
            <person name="Dai N."/>
            <person name="Sheng W."/>
            <person name="Hou X."/>
            <person name="Wei L."/>
        </authorList>
    </citation>
    <scope>NUCLEOTIDE SEQUENCE</scope>
    <source>
        <strain evidence="2">3651</strain>
        <tissue evidence="2">Leaf</tissue>
    </source>
</reference>
<feature type="compositionally biased region" description="Polar residues" evidence="1">
    <location>
        <begin position="94"/>
        <end position="103"/>
    </location>
</feature>
<gene>
    <name evidence="2" type="ORF">Salat_1155500</name>
</gene>
<dbReference type="Proteomes" id="UP001293254">
    <property type="component" value="Unassembled WGS sequence"/>
</dbReference>
<comment type="caution">
    <text evidence="2">The sequence shown here is derived from an EMBL/GenBank/DDBJ whole genome shotgun (WGS) entry which is preliminary data.</text>
</comment>
<dbReference type="EMBL" id="JACGWO010000004">
    <property type="protein sequence ID" value="KAK4428557.1"/>
    <property type="molecule type" value="Genomic_DNA"/>
</dbReference>
<feature type="region of interest" description="Disordered" evidence="1">
    <location>
        <begin position="60"/>
        <end position="103"/>
    </location>
</feature>
<proteinExistence type="predicted"/>
<keyword evidence="3" id="KW-1185">Reference proteome</keyword>
<dbReference type="AlphaFoldDB" id="A0AAE1YEG3"/>
<evidence type="ECO:0000313" key="2">
    <source>
        <dbReference type="EMBL" id="KAK4428557.1"/>
    </source>
</evidence>
<sequence length="103" mass="11830">MKDMIRELQNDDCELSNEQQFLAVLRSLPEQTWGHLKLTLTHNEKIKTFGSVASHLKHEVDRSESERAQQAALVAHASQCKRHKGKRRNKPTGARQSQSQRQS</sequence>
<evidence type="ECO:0000313" key="3">
    <source>
        <dbReference type="Proteomes" id="UP001293254"/>
    </source>
</evidence>
<protein>
    <submittedName>
        <fullName evidence="2">Uncharacterized protein</fullName>
    </submittedName>
</protein>
<organism evidence="2 3">
    <name type="scientific">Sesamum alatum</name>
    <dbReference type="NCBI Taxonomy" id="300844"/>
    <lineage>
        <taxon>Eukaryota</taxon>
        <taxon>Viridiplantae</taxon>
        <taxon>Streptophyta</taxon>
        <taxon>Embryophyta</taxon>
        <taxon>Tracheophyta</taxon>
        <taxon>Spermatophyta</taxon>
        <taxon>Magnoliopsida</taxon>
        <taxon>eudicotyledons</taxon>
        <taxon>Gunneridae</taxon>
        <taxon>Pentapetalae</taxon>
        <taxon>asterids</taxon>
        <taxon>lamiids</taxon>
        <taxon>Lamiales</taxon>
        <taxon>Pedaliaceae</taxon>
        <taxon>Sesamum</taxon>
    </lineage>
</organism>
<feature type="compositionally biased region" description="Basic residues" evidence="1">
    <location>
        <begin position="79"/>
        <end position="90"/>
    </location>
</feature>
<evidence type="ECO:0000256" key="1">
    <source>
        <dbReference type="SAM" id="MobiDB-lite"/>
    </source>
</evidence>
<accession>A0AAE1YEG3</accession>